<protein>
    <submittedName>
        <fullName evidence="2">Uncharacterized protein</fullName>
    </submittedName>
</protein>
<evidence type="ECO:0000256" key="1">
    <source>
        <dbReference type="SAM" id="Coils"/>
    </source>
</evidence>
<keyword evidence="1" id="KW-0175">Coiled coil</keyword>
<evidence type="ECO:0000313" key="2">
    <source>
        <dbReference type="EMBL" id="CAH1988135.1"/>
    </source>
</evidence>
<dbReference type="AlphaFoldDB" id="A0A9P0PL01"/>
<reference evidence="2" key="1">
    <citation type="submission" date="2022-03" db="EMBL/GenBank/DDBJ databases">
        <authorList>
            <person name="Sayadi A."/>
        </authorList>
    </citation>
    <scope>NUCLEOTIDE SEQUENCE</scope>
</reference>
<keyword evidence="3" id="KW-1185">Reference proteome</keyword>
<dbReference type="EMBL" id="CAKOFQ010007037">
    <property type="protein sequence ID" value="CAH1988135.1"/>
    <property type="molecule type" value="Genomic_DNA"/>
</dbReference>
<organism evidence="2 3">
    <name type="scientific">Acanthoscelides obtectus</name>
    <name type="common">Bean weevil</name>
    <name type="synonym">Bruchus obtectus</name>
    <dbReference type="NCBI Taxonomy" id="200917"/>
    <lineage>
        <taxon>Eukaryota</taxon>
        <taxon>Metazoa</taxon>
        <taxon>Ecdysozoa</taxon>
        <taxon>Arthropoda</taxon>
        <taxon>Hexapoda</taxon>
        <taxon>Insecta</taxon>
        <taxon>Pterygota</taxon>
        <taxon>Neoptera</taxon>
        <taxon>Endopterygota</taxon>
        <taxon>Coleoptera</taxon>
        <taxon>Polyphaga</taxon>
        <taxon>Cucujiformia</taxon>
        <taxon>Chrysomeloidea</taxon>
        <taxon>Chrysomelidae</taxon>
        <taxon>Bruchinae</taxon>
        <taxon>Bruchini</taxon>
        <taxon>Acanthoscelides</taxon>
    </lineage>
</organism>
<dbReference type="Proteomes" id="UP001152888">
    <property type="component" value="Unassembled WGS sequence"/>
</dbReference>
<accession>A0A9P0PL01</accession>
<comment type="caution">
    <text evidence="2">The sequence shown here is derived from an EMBL/GenBank/DDBJ whole genome shotgun (WGS) entry which is preliminary data.</text>
</comment>
<name>A0A9P0PL01_ACAOB</name>
<sequence>MQATANNLDDIAVLHNDLDAIIPDLEGDGIQLTQMTTDIELQDFIQIRPAEAAVLENTMDNPTITPLPAVKAHISPSKSLNQMKHVIERTKKTTTKQPNSQTGINTFKESIMLMKSDIQNTERQLAVEMDKSQKQRELLHQDEELLKQLDEDRKRVRELKNRRKRKMDDAMKRVDNLKEMAQRKRGKLLELLLLFDF</sequence>
<gene>
    <name evidence="2" type="ORF">ACAOBT_LOCUS18299</name>
</gene>
<proteinExistence type="predicted"/>
<evidence type="ECO:0000313" key="3">
    <source>
        <dbReference type="Proteomes" id="UP001152888"/>
    </source>
</evidence>
<feature type="coiled-coil region" evidence="1">
    <location>
        <begin position="139"/>
        <end position="187"/>
    </location>
</feature>